<evidence type="ECO:0000256" key="5">
    <source>
        <dbReference type="ARBA" id="ARBA00023136"/>
    </source>
</evidence>
<dbReference type="GO" id="GO:0051452">
    <property type="term" value="P:intracellular pH reduction"/>
    <property type="evidence" value="ECO:0007669"/>
    <property type="project" value="TreeGrafter"/>
</dbReference>
<keyword evidence="5 9" id="KW-0472">Membrane</keyword>
<feature type="domain" description="Golgi pH regulator conserved" evidence="11">
    <location>
        <begin position="145"/>
        <end position="210"/>
    </location>
</feature>
<feature type="transmembrane region" description="Helical" evidence="9">
    <location>
        <begin position="295"/>
        <end position="317"/>
    </location>
</feature>
<evidence type="ECO:0000256" key="9">
    <source>
        <dbReference type="SAM" id="Phobius"/>
    </source>
</evidence>
<comment type="subcellular location">
    <subcellularLocation>
        <location evidence="1">Membrane</location>
        <topology evidence="1">Multi-pass membrane protein</topology>
    </subcellularLocation>
</comment>
<feature type="transmembrane region" description="Helical" evidence="9">
    <location>
        <begin position="110"/>
        <end position="130"/>
    </location>
</feature>
<feature type="transmembrane region" description="Helical" evidence="9">
    <location>
        <begin position="74"/>
        <end position="98"/>
    </location>
</feature>
<dbReference type="InterPro" id="IPR015672">
    <property type="entry name" value="GPHR/GTG"/>
</dbReference>
<feature type="transmembrane region" description="Helical" evidence="9">
    <location>
        <begin position="40"/>
        <end position="62"/>
    </location>
</feature>
<feature type="transmembrane region" description="Helical" evidence="9">
    <location>
        <begin position="6"/>
        <end position="28"/>
    </location>
</feature>
<reference evidence="12" key="1">
    <citation type="journal article" date="2013" name="Genetics">
        <title>The draft genome and transcriptome of Panagrellus redivivus are shaped by the harsh demands of a free-living lifestyle.</title>
        <authorList>
            <person name="Srinivasan J."/>
            <person name="Dillman A.R."/>
            <person name="Macchietto M.G."/>
            <person name="Heikkinen L."/>
            <person name="Lakso M."/>
            <person name="Fracchia K.M."/>
            <person name="Antoshechkin I."/>
            <person name="Mortazavi A."/>
            <person name="Wong G."/>
            <person name="Sternberg P.W."/>
        </authorList>
    </citation>
    <scope>NUCLEOTIDE SEQUENCE [LARGE SCALE GENOMIC DNA]</scope>
    <source>
        <strain evidence="12">MT8872</strain>
    </source>
</reference>
<evidence type="ECO:0000256" key="3">
    <source>
        <dbReference type="ARBA" id="ARBA00022692"/>
    </source>
</evidence>
<feature type="transmembrane region" description="Helical" evidence="9">
    <location>
        <begin position="352"/>
        <end position="373"/>
    </location>
</feature>
<comment type="catalytic activity">
    <reaction evidence="8">
        <text>fluoride(in) = fluoride(out)</text>
        <dbReference type="Rhea" id="RHEA:76159"/>
        <dbReference type="ChEBI" id="CHEBI:17051"/>
    </reaction>
</comment>
<dbReference type="AlphaFoldDB" id="A0A7E4VRY6"/>
<evidence type="ECO:0000256" key="7">
    <source>
        <dbReference type="ARBA" id="ARBA00035085"/>
    </source>
</evidence>
<organism evidence="12 13">
    <name type="scientific">Panagrellus redivivus</name>
    <name type="common">Microworm</name>
    <dbReference type="NCBI Taxonomy" id="6233"/>
    <lineage>
        <taxon>Eukaryota</taxon>
        <taxon>Metazoa</taxon>
        <taxon>Ecdysozoa</taxon>
        <taxon>Nematoda</taxon>
        <taxon>Chromadorea</taxon>
        <taxon>Rhabditida</taxon>
        <taxon>Tylenchina</taxon>
        <taxon>Panagrolaimomorpha</taxon>
        <taxon>Panagrolaimoidea</taxon>
        <taxon>Panagrolaimidae</taxon>
        <taxon>Panagrellus</taxon>
    </lineage>
</organism>
<evidence type="ECO:0000259" key="11">
    <source>
        <dbReference type="Pfam" id="PF12537"/>
    </source>
</evidence>
<proteinExistence type="inferred from homology"/>
<feature type="domain" description="Abscisic acid G-protein coupled receptor-like" evidence="10">
    <location>
        <begin position="284"/>
        <end position="453"/>
    </location>
</feature>
<dbReference type="InterPro" id="IPR025969">
    <property type="entry name" value="ABA_GPCR_dom"/>
</dbReference>
<keyword evidence="3 9" id="KW-0812">Transmembrane</keyword>
<feature type="transmembrane region" description="Helical" evidence="9">
    <location>
        <begin position="385"/>
        <end position="405"/>
    </location>
</feature>
<feature type="transmembrane region" description="Helical" evidence="9">
    <location>
        <begin position="432"/>
        <end position="451"/>
    </location>
</feature>
<evidence type="ECO:0000256" key="2">
    <source>
        <dbReference type="ARBA" id="ARBA00009478"/>
    </source>
</evidence>
<evidence type="ECO:0000256" key="6">
    <source>
        <dbReference type="ARBA" id="ARBA00024145"/>
    </source>
</evidence>
<comment type="catalytic activity">
    <reaction evidence="7">
        <text>bromide(in) = bromide(out)</text>
        <dbReference type="Rhea" id="RHEA:75383"/>
        <dbReference type="ChEBI" id="CHEBI:15858"/>
    </reaction>
</comment>
<feature type="transmembrane region" description="Helical" evidence="9">
    <location>
        <begin position="150"/>
        <end position="172"/>
    </location>
</feature>
<dbReference type="PANTHER" id="PTHR15948">
    <property type="entry name" value="G-PROTEIN COUPLED RECEPTOR 89-RELATED"/>
    <property type="match status" value="1"/>
</dbReference>
<dbReference type="WBParaSite" id="Pan_g2510.t1">
    <property type="protein sequence ID" value="Pan_g2510.t1"/>
    <property type="gene ID" value="Pan_g2510"/>
</dbReference>
<comment type="catalytic activity">
    <reaction evidence="6">
        <text>iodide(out) = iodide(in)</text>
        <dbReference type="Rhea" id="RHEA:66324"/>
        <dbReference type="ChEBI" id="CHEBI:16382"/>
    </reaction>
</comment>
<evidence type="ECO:0000256" key="1">
    <source>
        <dbReference type="ARBA" id="ARBA00004141"/>
    </source>
</evidence>
<accession>A0A7E4VRY6</accession>
<keyword evidence="4 9" id="KW-1133">Transmembrane helix</keyword>
<protein>
    <submittedName>
        <fullName evidence="13">Golgi pH regulator</fullName>
    </submittedName>
</protein>
<evidence type="ECO:0000256" key="8">
    <source>
        <dbReference type="ARBA" id="ARBA00044702"/>
    </source>
</evidence>
<dbReference type="GO" id="GO:0008308">
    <property type="term" value="F:voltage-gated monoatomic anion channel activity"/>
    <property type="evidence" value="ECO:0007669"/>
    <property type="project" value="TreeGrafter"/>
</dbReference>
<dbReference type="GO" id="GO:0032580">
    <property type="term" value="C:Golgi cisterna membrane"/>
    <property type="evidence" value="ECO:0007669"/>
    <property type="project" value="TreeGrafter"/>
</dbReference>
<evidence type="ECO:0000259" key="10">
    <source>
        <dbReference type="Pfam" id="PF12430"/>
    </source>
</evidence>
<dbReference type="Pfam" id="PF12537">
    <property type="entry name" value="GPHR_N"/>
    <property type="match status" value="1"/>
</dbReference>
<dbReference type="Proteomes" id="UP000492821">
    <property type="component" value="Unassembled WGS sequence"/>
</dbReference>
<sequence>MLGIDIYDAGVIAGSQIAFFGLGWLFFMKQLFKDYEVQQRMVQISFSVTFALSCVMFELIIFEIVDIMNPTSRLMAWQFALHSMLVILIFLLPFYFFLSCCRSLFNSSTAVLTGTTVVLWLVFIYFFWKIGDNFPILSTKHGILSIEQAISRVGVIGVTVMAVLSGFGAVNAPYTCMTIFMRPVTDEDVEQMKQKVRQNLHMIIAKKRRLLQLEADLSKSAFSMSSNREEGFFRRVIGTVASLGTGLRDQIGTIKAEIEPLEEFGRHLFLEMVELNNGKDRVEYSKTLQGRYFNVLGYFFSIYCVWKIFICTINIVFNRVGKIDPVTKGIEIVVMWMGYEIDARFWSQQVSFALVGVIAVTSVRGLLITLTKFFNAISNRKSQNLIVLILAQIMGMYFISSVLLIRMNMPLEYRQVITTILGDLQFNFYHRWFDVIFLLSALASILFLYLAHKKRPIR</sequence>
<dbReference type="PANTHER" id="PTHR15948:SF0">
    <property type="entry name" value="GOLGI PH REGULATOR A-RELATED"/>
    <property type="match status" value="1"/>
</dbReference>
<evidence type="ECO:0000313" key="12">
    <source>
        <dbReference type="Proteomes" id="UP000492821"/>
    </source>
</evidence>
<evidence type="ECO:0000313" key="13">
    <source>
        <dbReference type="WBParaSite" id="Pan_g2510.t1"/>
    </source>
</evidence>
<dbReference type="InterPro" id="IPR022535">
    <property type="entry name" value="Golgi_pH-regulator_cons_dom"/>
</dbReference>
<comment type="similarity">
    <text evidence="2">Belongs to the Golgi pH regulator (TC 1.A.38) family.</text>
</comment>
<dbReference type="Pfam" id="PF12430">
    <property type="entry name" value="ABA_GPCR"/>
    <property type="match status" value="1"/>
</dbReference>
<evidence type="ECO:0000256" key="4">
    <source>
        <dbReference type="ARBA" id="ARBA00022989"/>
    </source>
</evidence>
<reference evidence="13" key="2">
    <citation type="submission" date="2020-10" db="UniProtKB">
        <authorList>
            <consortium name="WormBaseParasite"/>
        </authorList>
    </citation>
    <scope>IDENTIFICATION</scope>
</reference>
<keyword evidence="12" id="KW-1185">Reference proteome</keyword>
<name>A0A7E4VRY6_PANRE</name>